<accession>A0A9D2ITY0</accession>
<sequence>MDKRFSEVFKPGTYPQMTYVSRQSSGTKYSYEERLQQSLSIDGYLTYIVGPSKIGKTVLCENVIGQENMISMSGNDFSKERDFWSGVGRKAGISMNAEVSEENAFLSHKQQKTTTIKKNYLTAKDLVIDFFVRNNKVLVLDDFHYAPPDIQYDIACQLKEVIRQGFKAVIISLPYRSDDAIRLNPDLTGRILLIEIEPWKKEELKKIAEKGFAELKISVPEDLIDRMAEESIHSPQLMQAICLNIGLLPGDHSVMTEEMISESCRFTCMNLPYEDVVRILKAGPSTRGQQRLQYPLRDGSKRDIYSLVLKVLADDPPLIELTLGELMERINLNLTEKAIKPQKIKDSLKSWQKMLENQGSLYQVLEWKDDTIHILDNMFLFYIRWREV</sequence>
<dbReference type="GO" id="GO:0005524">
    <property type="term" value="F:ATP binding"/>
    <property type="evidence" value="ECO:0007669"/>
    <property type="project" value="UniProtKB-KW"/>
</dbReference>
<dbReference type="SUPFAM" id="SSF52540">
    <property type="entry name" value="P-loop containing nucleoside triphosphate hydrolases"/>
    <property type="match status" value="1"/>
</dbReference>
<keyword evidence="1" id="KW-0067">ATP-binding</keyword>
<proteinExistence type="predicted"/>
<evidence type="ECO:0000313" key="1">
    <source>
        <dbReference type="EMBL" id="HIZ22277.1"/>
    </source>
</evidence>
<comment type="caution">
    <text evidence="1">The sequence shown here is derived from an EMBL/GenBank/DDBJ whole genome shotgun (WGS) entry which is preliminary data.</text>
</comment>
<gene>
    <name evidence="1" type="ORF">IAA21_05705</name>
</gene>
<reference evidence="1" key="2">
    <citation type="submission" date="2021-04" db="EMBL/GenBank/DDBJ databases">
        <authorList>
            <person name="Gilroy R."/>
        </authorList>
    </citation>
    <scope>NUCLEOTIDE SEQUENCE</scope>
    <source>
        <strain evidence="1">14324</strain>
    </source>
</reference>
<keyword evidence="1" id="KW-0547">Nucleotide-binding</keyword>
<dbReference type="InterPro" id="IPR027417">
    <property type="entry name" value="P-loop_NTPase"/>
</dbReference>
<evidence type="ECO:0000313" key="2">
    <source>
        <dbReference type="Proteomes" id="UP000824041"/>
    </source>
</evidence>
<reference evidence="1" key="1">
    <citation type="journal article" date="2021" name="PeerJ">
        <title>Extensive microbial diversity within the chicken gut microbiome revealed by metagenomics and culture.</title>
        <authorList>
            <person name="Gilroy R."/>
            <person name="Ravi A."/>
            <person name="Getino M."/>
            <person name="Pursley I."/>
            <person name="Horton D.L."/>
            <person name="Alikhan N.F."/>
            <person name="Baker D."/>
            <person name="Gharbi K."/>
            <person name="Hall N."/>
            <person name="Watson M."/>
            <person name="Adriaenssens E.M."/>
            <person name="Foster-Nyarko E."/>
            <person name="Jarju S."/>
            <person name="Secka A."/>
            <person name="Antonio M."/>
            <person name="Oren A."/>
            <person name="Chaudhuri R.R."/>
            <person name="La Ragione R."/>
            <person name="Hildebrand F."/>
            <person name="Pallen M.J."/>
        </authorList>
    </citation>
    <scope>NUCLEOTIDE SEQUENCE</scope>
    <source>
        <strain evidence="1">14324</strain>
    </source>
</reference>
<dbReference type="EMBL" id="DXBU01000081">
    <property type="protein sequence ID" value="HIZ22277.1"/>
    <property type="molecule type" value="Genomic_DNA"/>
</dbReference>
<name>A0A9D2ITY0_9FIRM</name>
<dbReference type="Proteomes" id="UP000824041">
    <property type="component" value="Unassembled WGS sequence"/>
</dbReference>
<organism evidence="1 2">
    <name type="scientific">Candidatus Blautia faecigallinarum</name>
    <dbReference type="NCBI Taxonomy" id="2838488"/>
    <lineage>
        <taxon>Bacteria</taxon>
        <taxon>Bacillati</taxon>
        <taxon>Bacillota</taxon>
        <taxon>Clostridia</taxon>
        <taxon>Lachnospirales</taxon>
        <taxon>Lachnospiraceae</taxon>
        <taxon>Blautia</taxon>
    </lineage>
</organism>
<protein>
    <submittedName>
        <fullName evidence="1">ATP-binding protein</fullName>
    </submittedName>
</protein>
<dbReference type="AlphaFoldDB" id="A0A9D2ITY0"/>